<dbReference type="AlphaFoldDB" id="A0A0A9FM37"/>
<proteinExistence type="predicted"/>
<name>A0A0A9FM37_ARUDO</name>
<evidence type="ECO:0000313" key="1">
    <source>
        <dbReference type="EMBL" id="JAE09353.1"/>
    </source>
</evidence>
<accession>A0A0A9FM37</accession>
<reference evidence="1" key="2">
    <citation type="journal article" date="2015" name="Data Brief">
        <title>Shoot transcriptome of the giant reed, Arundo donax.</title>
        <authorList>
            <person name="Barrero R.A."/>
            <person name="Guerrero F.D."/>
            <person name="Moolhuijzen P."/>
            <person name="Goolsby J.A."/>
            <person name="Tidwell J."/>
            <person name="Bellgard S.E."/>
            <person name="Bellgard M.I."/>
        </authorList>
    </citation>
    <scope>NUCLEOTIDE SEQUENCE</scope>
    <source>
        <tissue evidence="1">Shoot tissue taken approximately 20 cm above the soil surface</tissue>
    </source>
</reference>
<dbReference type="EMBL" id="GBRH01188543">
    <property type="protein sequence ID" value="JAE09353.1"/>
    <property type="molecule type" value="Transcribed_RNA"/>
</dbReference>
<organism evidence="1">
    <name type="scientific">Arundo donax</name>
    <name type="common">Giant reed</name>
    <name type="synonym">Donax arundinaceus</name>
    <dbReference type="NCBI Taxonomy" id="35708"/>
    <lineage>
        <taxon>Eukaryota</taxon>
        <taxon>Viridiplantae</taxon>
        <taxon>Streptophyta</taxon>
        <taxon>Embryophyta</taxon>
        <taxon>Tracheophyta</taxon>
        <taxon>Spermatophyta</taxon>
        <taxon>Magnoliopsida</taxon>
        <taxon>Liliopsida</taxon>
        <taxon>Poales</taxon>
        <taxon>Poaceae</taxon>
        <taxon>PACMAD clade</taxon>
        <taxon>Arundinoideae</taxon>
        <taxon>Arundineae</taxon>
        <taxon>Arundo</taxon>
    </lineage>
</organism>
<protein>
    <submittedName>
        <fullName evidence="1">Uncharacterized protein</fullName>
    </submittedName>
</protein>
<reference evidence="1" key="1">
    <citation type="submission" date="2014-09" db="EMBL/GenBank/DDBJ databases">
        <authorList>
            <person name="Magalhaes I.L.F."/>
            <person name="Oliveira U."/>
            <person name="Santos F.R."/>
            <person name="Vidigal T.H.D.A."/>
            <person name="Brescovit A.D."/>
            <person name="Santos A.J."/>
        </authorList>
    </citation>
    <scope>NUCLEOTIDE SEQUENCE</scope>
    <source>
        <tissue evidence="1">Shoot tissue taken approximately 20 cm above the soil surface</tissue>
    </source>
</reference>
<sequence length="47" mass="5439">MLLTHTWARFTSDVDVHLDGAVSSHQVLLLYTMYNISGWVNFSRENI</sequence>